<proteinExistence type="predicted"/>
<dbReference type="PANTHER" id="PTHR33993:SF10">
    <property type="entry name" value="CONSERVED PROTEIN"/>
    <property type="match status" value="1"/>
</dbReference>
<dbReference type="EMBL" id="BMSV01000008">
    <property type="protein sequence ID" value="GGQ19036.1"/>
    <property type="molecule type" value="Genomic_DNA"/>
</dbReference>
<protein>
    <submittedName>
        <fullName evidence="2">Hydroxylase</fullName>
    </submittedName>
</protein>
<evidence type="ECO:0000313" key="3">
    <source>
        <dbReference type="Proteomes" id="UP000654123"/>
    </source>
</evidence>
<dbReference type="Proteomes" id="UP000654123">
    <property type="component" value="Unassembled WGS sequence"/>
</dbReference>
<dbReference type="Gene3D" id="3.10.180.10">
    <property type="entry name" value="2,3-Dihydroxybiphenyl 1,2-Dioxygenase, domain 1"/>
    <property type="match status" value="2"/>
</dbReference>
<name>A0A918B630_9ACTN</name>
<dbReference type="InterPro" id="IPR052164">
    <property type="entry name" value="Anthracycline_SecMetBiosynth"/>
</dbReference>
<accession>A0A918B630</accession>
<dbReference type="PROSITE" id="PS51819">
    <property type="entry name" value="VOC"/>
    <property type="match status" value="2"/>
</dbReference>
<dbReference type="InterPro" id="IPR037523">
    <property type="entry name" value="VOC_core"/>
</dbReference>
<organism evidence="2 3">
    <name type="scientific">Streptomyces roseolilacinus</name>
    <dbReference type="NCBI Taxonomy" id="66904"/>
    <lineage>
        <taxon>Bacteria</taxon>
        <taxon>Bacillati</taxon>
        <taxon>Actinomycetota</taxon>
        <taxon>Actinomycetes</taxon>
        <taxon>Kitasatosporales</taxon>
        <taxon>Streptomycetaceae</taxon>
        <taxon>Streptomyces</taxon>
    </lineage>
</organism>
<keyword evidence="3" id="KW-1185">Reference proteome</keyword>
<feature type="domain" description="VOC" evidence="1">
    <location>
        <begin position="137"/>
        <end position="262"/>
    </location>
</feature>
<dbReference type="CDD" id="cd07247">
    <property type="entry name" value="SgaA_N_like"/>
    <property type="match status" value="2"/>
</dbReference>
<feature type="domain" description="VOC" evidence="1">
    <location>
        <begin position="10"/>
        <end position="123"/>
    </location>
</feature>
<dbReference type="InterPro" id="IPR029068">
    <property type="entry name" value="Glyas_Bleomycin-R_OHBP_Dase"/>
</dbReference>
<dbReference type="RefSeq" id="WP_189536228.1">
    <property type="nucleotide sequence ID" value="NZ_BMSV01000008.1"/>
</dbReference>
<comment type="caution">
    <text evidence="2">The sequence shown here is derived from an EMBL/GenBank/DDBJ whole genome shotgun (WGS) entry which is preliminary data.</text>
</comment>
<dbReference type="SUPFAM" id="SSF54593">
    <property type="entry name" value="Glyoxalase/Bleomycin resistance protein/Dihydroxybiphenyl dioxygenase"/>
    <property type="match status" value="2"/>
</dbReference>
<sequence>MLTTRFVTGSPVWVDLGTPDLDGARSFYRALFGWEFAPAGPGTGGYGMFTREGRTVAGGMTAPPERGGSAWTLHFRVPDADAAATAVRAGGGSVALDPMDVLDLGRTALFTDPTGADFGVWQPGANQGLDVAGEPGALCWTELYTPDPVADLSFYDLVFGTEAHTFAEGAGGAYTLLRPAGTGPASPDDAFGAVVPLASDPVEAADGPSWTPYFEVEDLDAVVAEAERGGGKVRRGPADLAGLGRCAKLTDPYGARFAVLRAGRREA</sequence>
<evidence type="ECO:0000313" key="2">
    <source>
        <dbReference type="EMBL" id="GGQ19036.1"/>
    </source>
</evidence>
<dbReference type="InterPro" id="IPR004360">
    <property type="entry name" value="Glyas_Fos-R_dOase_dom"/>
</dbReference>
<dbReference type="Pfam" id="PF00903">
    <property type="entry name" value="Glyoxalase"/>
    <property type="match status" value="1"/>
</dbReference>
<evidence type="ECO:0000259" key="1">
    <source>
        <dbReference type="PROSITE" id="PS51819"/>
    </source>
</evidence>
<dbReference type="AlphaFoldDB" id="A0A918B630"/>
<gene>
    <name evidence="2" type="ORF">GCM10010249_42130</name>
</gene>
<reference evidence="2" key="1">
    <citation type="journal article" date="2014" name="Int. J. Syst. Evol. Microbiol.">
        <title>Complete genome sequence of Corynebacterium casei LMG S-19264T (=DSM 44701T), isolated from a smear-ripened cheese.</title>
        <authorList>
            <consortium name="US DOE Joint Genome Institute (JGI-PGF)"/>
            <person name="Walter F."/>
            <person name="Albersmeier A."/>
            <person name="Kalinowski J."/>
            <person name="Ruckert C."/>
        </authorList>
    </citation>
    <scope>NUCLEOTIDE SEQUENCE</scope>
    <source>
        <strain evidence="2">JCM 4335</strain>
    </source>
</reference>
<reference evidence="2" key="2">
    <citation type="submission" date="2020-09" db="EMBL/GenBank/DDBJ databases">
        <authorList>
            <person name="Sun Q."/>
            <person name="Ohkuma M."/>
        </authorList>
    </citation>
    <scope>NUCLEOTIDE SEQUENCE</scope>
    <source>
        <strain evidence="2">JCM 4335</strain>
    </source>
</reference>
<dbReference type="PANTHER" id="PTHR33993">
    <property type="entry name" value="GLYOXALASE-RELATED"/>
    <property type="match status" value="1"/>
</dbReference>